<organism evidence="1 2">
    <name type="scientific">Polyplosphaeria fusca</name>
    <dbReference type="NCBI Taxonomy" id="682080"/>
    <lineage>
        <taxon>Eukaryota</taxon>
        <taxon>Fungi</taxon>
        <taxon>Dikarya</taxon>
        <taxon>Ascomycota</taxon>
        <taxon>Pezizomycotina</taxon>
        <taxon>Dothideomycetes</taxon>
        <taxon>Pleosporomycetidae</taxon>
        <taxon>Pleosporales</taxon>
        <taxon>Tetraplosphaeriaceae</taxon>
        <taxon>Polyplosphaeria</taxon>
    </lineage>
</organism>
<evidence type="ECO:0000313" key="1">
    <source>
        <dbReference type="EMBL" id="KAF2728481.1"/>
    </source>
</evidence>
<reference evidence="1" key="1">
    <citation type="journal article" date="2020" name="Stud. Mycol.">
        <title>101 Dothideomycetes genomes: a test case for predicting lifestyles and emergence of pathogens.</title>
        <authorList>
            <person name="Haridas S."/>
            <person name="Albert R."/>
            <person name="Binder M."/>
            <person name="Bloem J."/>
            <person name="Labutti K."/>
            <person name="Salamov A."/>
            <person name="Andreopoulos B."/>
            <person name="Baker S."/>
            <person name="Barry K."/>
            <person name="Bills G."/>
            <person name="Bluhm B."/>
            <person name="Cannon C."/>
            <person name="Castanera R."/>
            <person name="Culley D."/>
            <person name="Daum C."/>
            <person name="Ezra D."/>
            <person name="Gonzalez J."/>
            <person name="Henrissat B."/>
            <person name="Kuo A."/>
            <person name="Liang C."/>
            <person name="Lipzen A."/>
            <person name="Lutzoni F."/>
            <person name="Magnuson J."/>
            <person name="Mondo S."/>
            <person name="Nolan M."/>
            <person name="Ohm R."/>
            <person name="Pangilinan J."/>
            <person name="Park H.-J."/>
            <person name="Ramirez L."/>
            <person name="Alfaro M."/>
            <person name="Sun H."/>
            <person name="Tritt A."/>
            <person name="Yoshinaga Y."/>
            <person name="Zwiers L.-H."/>
            <person name="Turgeon B."/>
            <person name="Goodwin S."/>
            <person name="Spatafora J."/>
            <person name="Crous P."/>
            <person name="Grigoriev I."/>
        </authorList>
    </citation>
    <scope>NUCLEOTIDE SEQUENCE</scope>
    <source>
        <strain evidence="1">CBS 125425</strain>
    </source>
</reference>
<keyword evidence="2" id="KW-1185">Reference proteome</keyword>
<accession>A0A9P4QP91</accession>
<dbReference type="Proteomes" id="UP000799444">
    <property type="component" value="Unassembled WGS sequence"/>
</dbReference>
<sequence length="150" mass="15734">MALEPTSESPPGRLARSLTSTRLTRWSFQRAISELSARPPLAADLSTVLCSSLVHSATALPLLVLCICLFVCACCTCCTSTAKLCPHPSNADSSTASNLTPVSVGGAELSRRRGGNVLLQSARVRQVTSPSAHTFHLALPLETPVAVPQP</sequence>
<dbReference type="EMBL" id="ML996278">
    <property type="protein sequence ID" value="KAF2728481.1"/>
    <property type="molecule type" value="Genomic_DNA"/>
</dbReference>
<protein>
    <submittedName>
        <fullName evidence="1">Uncharacterized protein</fullName>
    </submittedName>
</protein>
<gene>
    <name evidence="1" type="ORF">EJ04DRAFT_96696</name>
</gene>
<comment type="caution">
    <text evidence="1">The sequence shown here is derived from an EMBL/GenBank/DDBJ whole genome shotgun (WGS) entry which is preliminary data.</text>
</comment>
<evidence type="ECO:0000313" key="2">
    <source>
        <dbReference type="Proteomes" id="UP000799444"/>
    </source>
</evidence>
<dbReference type="AlphaFoldDB" id="A0A9P4QP91"/>
<proteinExistence type="predicted"/>
<name>A0A9P4QP91_9PLEO</name>